<dbReference type="Proteomes" id="UP000000427">
    <property type="component" value="Chromosome"/>
</dbReference>
<name>A0A0F7RJT8_BACAN</name>
<organism evidence="1 2">
    <name type="scientific">Bacillus anthracis</name>
    <name type="common">anthrax bacterium</name>
    <dbReference type="NCBI Taxonomy" id="1392"/>
    <lineage>
        <taxon>Bacteria</taxon>
        <taxon>Bacillati</taxon>
        <taxon>Bacillota</taxon>
        <taxon>Bacilli</taxon>
        <taxon>Bacillales</taxon>
        <taxon>Bacillaceae</taxon>
        <taxon>Bacillus</taxon>
        <taxon>Bacillus cereus group</taxon>
    </lineage>
</organism>
<dbReference type="AlphaFoldDB" id="A0A0F7RJT8"/>
<accession>A0A0F7RJT8</accession>
<dbReference type="Pfam" id="PF13063">
    <property type="entry name" value="DUF3925"/>
    <property type="match status" value="1"/>
</dbReference>
<evidence type="ECO:0000313" key="1">
    <source>
        <dbReference type="EMBL" id="AAP26002.1"/>
    </source>
</evidence>
<dbReference type="KEGG" id="ban:BA_2118"/>
<dbReference type="InterPro" id="IPR025168">
    <property type="entry name" value="DUF3925"/>
</dbReference>
<dbReference type="EMBL" id="AE016879">
    <property type="protein sequence ID" value="AAP26002.1"/>
    <property type="molecule type" value="Genomic_DNA"/>
</dbReference>
<gene>
    <name evidence="1" type="ordered locus">BA_2118</name>
</gene>
<protein>
    <submittedName>
        <fullName evidence="1">Uncharacterized protein</fullName>
    </submittedName>
</protein>
<reference evidence="1 2" key="1">
    <citation type="journal article" date="2003" name="Nature">
        <title>The genome sequence of Bacillus anthracis Ames and comparison to closely related bacteria.</title>
        <authorList>
            <person name="Read T.D."/>
            <person name="Peterson S.N."/>
            <person name="Tourasse N."/>
            <person name="Baillie L.W."/>
            <person name="Paulsen I.T."/>
            <person name="Nelson K.E."/>
            <person name="Tettelin H."/>
            <person name="Fouts D.E."/>
            <person name="Eisen J.A."/>
            <person name="Gill S.R."/>
            <person name="Holtzapple E.K."/>
            <person name="Okstad O.A."/>
            <person name="Helgason E."/>
            <person name="Rilstone J."/>
            <person name="Wu M."/>
            <person name="Kolonay J.F."/>
            <person name="Beanan M.J."/>
            <person name="Dodson R.J."/>
            <person name="Brinkac L.M."/>
            <person name="Gwinn M."/>
            <person name="DeBoy R.T."/>
            <person name="Madpu R."/>
            <person name="Daugherty S.C."/>
            <person name="Durkin A.S."/>
            <person name="Haft D.H."/>
            <person name="Nelson W.C."/>
            <person name="Peterson J.D."/>
            <person name="Pop M."/>
            <person name="Khouri H.M."/>
            <person name="Radune D."/>
            <person name="Benton J.L."/>
            <person name="Mahamoud Y."/>
            <person name="Jiang L."/>
            <person name="Hance I.R."/>
            <person name="Weidman J.F."/>
            <person name="Berry K.J."/>
            <person name="Plaut R.D."/>
            <person name="Wolf A.M."/>
            <person name="Watkins K.L."/>
            <person name="Nierman W.C."/>
            <person name="Hazen A."/>
            <person name="Cline R."/>
            <person name="Redmond C."/>
            <person name="Thwaite J.E."/>
            <person name="White O."/>
            <person name="Salzberg S.L."/>
            <person name="Thomason B."/>
            <person name="Friedlander A.M."/>
            <person name="Koehler T.M."/>
            <person name="Hanna P.C."/>
            <person name="Kolsto A.B."/>
            <person name="Fraser C.M."/>
        </authorList>
    </citation>
    <scope>NUCLEOTIDE SEQUENCE [LARGE SCALE GENOMIC DNA]</scope>
    <source>
        <strain evidence="2">Ames / isolate Porton</strain>
    </source>
</reference>
<evidence type="ECO:0000313" key="2">
    <source>
        <dbReference type="Proteomes" id="UP000000427"/>
    </source>
</evidence>
<proteinExistence type="predicted"/>
<dbReference type="OMA" id="GFFIMSI"/>
<sequence length="73" mass="8441">MVFNMKTAQHETISNREFYFVLYMMLLYVIGWVIDVNGLFLSSYFNLAGEIMLPLVGGIVGLFVMSINKQQRQ</sequence>